<dbReference type="InterPro" id="IPR015679">
    <property type="entry name" value="PLipase_D_fam"/>
</dbReference>
<dbReference type="PANTHER" id="PTHR18896:SF133">
    <property type="entry name" value="PHOSPHOLIPASE D ZETA 2"/>
    <property type="match status" value="1"/>
</dbReference>
<evidence type="ECO:0000256" key="4">
    <source>
        <dbReference type="ARBA" id="ARBA00022801"/>
    </source>
</evidence>
<dbReference type="Gene3D" id="2.30.29.30">
    <property type="entry name" value="Pleckstrin-homology domain (PH domain)/Phosphotyrosine-binding domain (PTB)"/>
    <property type="match status" value="1"/>
</dbReference>
<dbReference type="PROSITE" id="PS50003">
    <property type="entry name" value="PH_DOMAIN"/>
    <property type="match status" value="1"/>
</dbReference>
<feature type="domain" description="PH" evidence="7">
    <location>
        <begin position="1"/>
        <end position="120"/>
    </location>
</feature>
<dbReference type="Pfam" id="PF00614">
    <property type="entry name" value="PLDc"/>
    <property type="match status" value="1"/>
</dbReference>
<evidence type="ECO:0000256" key="2">
    <source>
        <dbReference type="ARBA" id="ARBA00012027"/>
    </source>
</evidence>
<comment type="caution">
    <text evidence="9">The sequence shown here is derived from an EMBL/GenBank/DDBJ whole genome shotgun (WGS) entry which is preliminary data.</text>
</comment>
<reference evidence="9 10" key="1">
    <citation type="submission" date="2019-12" db="EMBL/GenBank/DDBJ databases">
        <authorList>
            <person name="Alioto T."/>
            <person name="Alioto T."/>
            <person name="Gomez Garrido J."/>
        </authorList>
    </citation>
    <scope>NUCLEOTIDE SEQUENCE [LARGE SCALE GENOMIC DNA]</scope>
</reference>
<keyword evidence="3" id="KW-0677">Repeat</keyword>
<evidence type="ECO:0000313" key="9">
    <source>
        <dbReference type="EMBL" id="CAA3007041.1"/>
    </source>
</evidence>
<dbReference type="OrthoDB" id="14911at2759"/>
<keyword evidence="6" id="KW-0443">Lipid metabolism</keyword>
<dbReference type="SMART" id="SM00155">
    <property type="entry name" value="PLDc"/>
    <property type="match status" value="2"/>
</dbReference>
<dbReference type="InterPro" id="IPR011993">
    <property type="entry name" value="PH-like_dom_sf"/>
</dbReference>
<dbReference type="FunFam" id="3.30.870.10:FF:000011">
    <property type="entry name" value="Phospholipase"/>
    <property type="match status" value="1"/>
</dbReference>
<proteinExistence type="predicted"/>
<dbReference type="EC" id="3.1.4.4" evidence="2"/>
<dbReference type="PIRSF" id="PIRSF009376">
    <property type="entry name" value="Phospholipase_D_euk"/>
    <property type="match status" value="1"/>
</dbReference>
<dbReference type="EMBL" id="CACTIH010007268">
    <property type="protein sequence ID" value="CAA3007041.1"/>
    <property type="molecule type" value="Genomic_DNA"/>
</dbReference>
<dbReference type="InterPro" id="IPR025202">
    <property type="entry name" value="PLD-like_dom"/>
</dbReference>
<evidence type="ECO:0000256" key="6">
    <source>
        <dbReference type="ARBA" id="ARBA00023098"/>
    </source>
</evidence>
<evidence type="ECO:0000259" key="7">
    <source>
        <dbReference type="PROSITE" id="PS50003"/>
    </source>
</evidence>
<dbReference type="CDD" id="cd09138">
    <property type="entry name" value="PLDc_vPLD1_2_yPLD_like_1"/>
    <property type="match status" value="1"/>
</dbReference>
<evidence type="ECO:0000256" key="1">
    <source>
        <dbReference type="ARBA" id="ARBA00000798"/>
    </source>
</evidence>
<comment type="catalytic activity">
    <reaction evidence="1">
        <text>a 1,2-diacyl-sn-glycero-3-phosphocholine + H2O = a 1,2-diacyl-sn-glycero-3-phosphate + choline + H(+)</text>
        <dbReference type="Rhea" id="RHEA:14445"/>
        <dbReference type="ChEBI" id="CHEBI:15354"/>
        <dbReference type="ChEBI" id="CHEBI:15377"/>
        <dbReference type="ChEBI" id="CHEBI:15378"/>
        <dbReference type="ChEBI" id="CHEBI:57643"/>
        <dbReference type="ChEBI" id="CHEBI:58608"/>
        <dbReference type="EC" id="3.1.4.4"/>
    </reaction>
</comment>
<dbReference type="SMART" id="SM00233">
    <property type="entry name" value="PH"/>
    <property type="match status" value="1"/>
</dbReference>
<dbReference type="InterPro" id="IPR001849">
    <property type="entry name" value="PH_domain"/>
</dbReference>
<dbReference type="SUPFAM" id="SSF50729">
    <property type="entry name" value="PH domain-like"/>
    <property type="match status" value="1"/>
</dbReference>
<dbReference type="InterPro" id="IPR016555">
    <property type="entry name" value="PLipase_D_euk"/>
</dbReference>
<dbReference type="Gene3D" id="3.30.870.10">
    <property type="entry name" value="Endonuclease Chain A"/>
    <property type="match status" value="2"/>
</dbReference>
<evidence type="ECO:0000313" key="10">
    <source>
        <dbReference type="Proteomes" id="UP000594638"/>
    </source>
</evidence>
<sequence>MAKHLTKFSEDDPCSRCFSCHWCSCCNNTWQKVWLILKPGFLAFLEDPFSTKLLDIIVIDILPASNAKGVEEVYLAKVLKGRNPLRHAFQVSCGSRSIKLRTTSADKVHDWVSAINEVLKPSESWCRPHRFNSFAPTRGLVEDGSHAQWFIDGKSAFEAIASSIETANSEIYITGWWLCPELYLRRPFHNHNSSRLDVLLEAKAKQGVQIYILLYKEVSLALKINSSYSKRRLLSIHENVRVLRYPDHLSTGVYLWSHHEKLVIVDHKMCFIGGLDLCFGRYDTIEHKVGDFPPFLWPGKDYYNPRESEPNSWEDAMRDEMDREKYPRMPWHDVHCALWGPPCRDIARHFIQRWNHAKKSKAPNEQKIPLLMPHHHMVLPHYMGRSKEVDIDHKNSEVCHKDIGWKDSFSSESPPEDVPLLLPPEANGPETSVMEHKLNFLNSNECHETTLYGHFEGLLFAYQEYKCGNSLPDIKTSDSASDHDWVNTQSESILEATASELQVKDYWCETLEQGSKYALSNELAQVGPCTSCRCQVVRSVSQWSAGTSQTEDSIQRAYCSLIEEAENFVYIENQFFISGLSEDEVIQNRVLESLYNRIIRAYRERKRFRAIIVIPLLPGFQGGVDDSGAATVRAIMHWQYRTICRGESSILQKLCSMLGPIAHDFISFYGLRTYGRLFDGGPLVTSQVYVHSKVMIVDDRCALVGSCNINDRSLLGSRDSEIAVLIEDTEFVGSSMNEKPWKAGKFSLSLRLSLWGEHLGLNTEESNKRPYS</sequence>
<dbReference type="Pfam" id="PF00169">
    <property type="entry name" value="PH"/>
    <property type="match status" value="1"/>
</dbReference>
<organism evidence="9 10">
    <name type="scientific">Olea europaea subsp. europaea</name>
    <dbReference type="NCBI Taxonomy" id="158383"/>
    <lineage>
        <taxon>Eukaryota</taxon>
        <taxon>Viridiplantae</taxon>
        <taxon>Streptophyta</taxon>
        <taxon>Embryophyta</taxon>
        <taxon>Tracheophyta</taxon>
        <taxon>Spermatophyta</taxon>
        <taxon>Magnoliopsida</taxon>
        <taxon>eudicotyledons</taxon>
        <taxon>Gunneridae</taxon>
        <taxon>Pentapetalae</taxon>
        <taxon>asterids</taxon>
        <taxon>lamiids</taxon>
        <taxon>Lamiales</taxon>
        <taxon>Oleaceae</taxon>
        <taxon>Oleeae</taxon>
        <taxon>Olea</taxon>
    </lineage>
</organism>
<keyword evidence="10" id="KW-1185">Reference proteome</keyword>
<dbReference type="AlphaFoldDB" id="A0A8S0TP20"/>
<dbReference type="GO" id="GO:0005886">
    <property type="term" value="C:plasma membrane"/>
    <property type="evidence" value="ECO:0007669"/>
    <property type="project" value="TreeGrafter"/>
</dbReference>
<feature type="domain" description="PLD phosphodiesterase" evidence="8">
    <location>
        <begin position="254"/>
        <end position="281"/>
    </location>
</feature>
<feature type="domain" description="PLD phosphodiesterase" evidence="8">
    <location>
        <begin position="686"/>
        <end position="713"/>
    </location>
</feature>
<dbReference type="GO" id="GO:0009395">
    <property type="term" value="P:phospholipid catabolic process"/>
    <property type="evidence" value="ECO:0007669"/>
    <property type="project" value="TreeGrafter"/>
</dbReference>
<dbReference type="Gramene" id="OE9A046415T1">
    <property type="protein sequence ID" value="OE9A046415C1"/>
    <property type="gene ID" value="OE9A046415"/>
</dbReference>
<dbReference type="GO" id="GO:0004630">
    <property type="term" value="F:phospholipase D activity"/>
    <property type="evidence" value="ECO:0007669"/>
    <property type="project" value="UniProtKB-EC"/>
</dbReference>
<evidence type="ECO:0000259" key="8">
    <source>
        <dbReference type="PROSITE" id="PS50035"/>
    </source>
</evidence>
<keyword evidence="4" id="KW-0378">Hydrolase</keyword>
<dbReference type="Pfam" id="PF13091">
    <property type="entry name" value="PLDc_2"/>
    <property type="match status" value="1"/>
</dbReference>
<name>A0A8S0TP20_OLEEU</name>
<dbReference type="InterPro" id="IPR001736">
    <property type="entry name" value="PLipase_D/transphosphatidylase"/>
</dbReference>
<dbReference type="GO" id="GO:0006654">
    <property type="term" value="P:phosphatidic acid biosynthetic process"/>
    <property type="evidence" value="ECO:0007669"/>
    <property type="project" value="InterPro"/>
</dbReference>
<dbReference type="GO" id="GO:0035556">
    <property type="term" value="P:intracellular signal transduction"/>
    <property type="evidence" value="ECO:0007669"/>
    <property type="project" value="InterPro"/>
</dbReference>
<dbReference type="CDD" id="cd09141">
    <property type="entry name" value="PLDc_vPLD1_2_yPLD_like_2"/>
    <property type="match status" value="1"/>
</dbReference>
<keyword evidence="5" id="KW-0442">Lipid degradation</keyword>
<accession>A0A8S0TP20</accession>
<dbReference type="SUPFAM" id="SSF56024">
    <property type="entry name" value="Phospholipase D/nuclease"/>
    <property type="match status" value="2"/>
</dbReference>
<protein>
    <recommendedName>
        <fullName evidence="2">phospholipase D</fullName>
        <ecNumber evidence="2">3.1.4.4</ecNumber>
    </recommendedName>
</protein>
<evidence type="ECO:0000256" key="3">
    <source>
        <dbReference type="ARBA" id="ARBA00022737"/>
    </source>
</evidence>
<dbReference type="PROSITE" id="PS50035">
    <property type="entry name" value="PLD"/>
    <property type="match status" value="2"/>
</dbReference>
<dbReference type="Proteomes" id="UP000594638">
    <property type="component" value="Unassembled WGS sequence"/>
</dbReference>
<dbReference type="PANTHER" id="PTHR18896">
    <property type="entry name" value="PHOSPHOLIPASE D"/>
    <property type="match status" value="1"/>
</dbReference>
<gene>
    <name evidence="9" type="ORF">OLEA9_A046415</name>
</gene>
<evidence type="ECO:0000256" key="5">
    <source>
        <dbReference type="ARBA" id="ARBA00022963"/>
    </source>
</evidence>